<name>A0A6M0RW30_9CYAN</name>
<reference evidence="4 5" key="1">
    <citation type="journal article" date="2020" name="Microb. Ecol.">
        <title>Ecogenomics of the Marine Benthic Filamentous Cyanobacterium Adonisia.</title>
        <authorList>
            <person name="Walter J.M."/>
            <person name="Coutinho F.H."/>
            <person name="Leomil L."/>
            <person name="Hargreaves P.I."/>
            <person name="Campeao M.E."/>
            <person name="Vieira V.V."/>
            <person name="Silva B.S."/>
            <person name="Fistarol G.O."/>
            <person name="Salomon P.S."/>
            <person name="Sawabe T."/>
            <person name="Mino S."/>
            <person name="Hosokawa M."/>
            <person name="Miyashita H."/>
            <person name="Maruyama F."/>
            <person name="van Verk M.C."/>
            <person name="Dutilh B.E."/>
            <person name="Thompson C.C."/>
            <person name="Thompson F.L."/>
        </authorList>
    </citation>
    <scope>NUCLEOTIDE SEQUENCE [LARGE SCALE GENOMIC DNA]</scope>
    <source>
        <strain evidence="4 5">CCMR0081</strain>
    </source>
</reference>
<dbReference type="EMBL" id="QXHD01000004">
    <property type="protein sequence ID" value="NEZ59991.1"/>
    <property type="molecule type" value="Genomic_DNA"/>
</dbReference>
<dbReference type="InterPro" id="IPR020904">
    <property type="entry name" value="Sc_DH/Rdtase_CS"/>
</dbReference>
<dbReference type="Proteomes" id="UP000481033">
    <property type="component" value="Unassembled WGS sequence"/>
</dbReference>
<dbReference type="GO" id="GO:0016616">
    <property type="term" value="F:oxidoreductase activity, acting on the CH-OH group of donors, NAD or NADP as acceptor"/>
    <property type="evidence" value="ECO:0007669"/>
    <property type="project" value="UniProtKB-ARBA"/>
</dbReference>
<comment type="similarity">
    <text evidence="1 3">Belongs to the short-chain dehydrogenases/reductases (SDR) family.</text>
</comment>
<evidence type="ECO:0000256" key="2">
    <source>
        <dbReference type="ARBA" id="ARBA00023002"/>
    </source>
</evidence>
<dbReference type="Gene3D" id="3.40.50.720">
    <property type="entry name" value="NAD(P)-binding Rossmann-like Domain"/>
    <property type="match status" value="1"/>
</dbReference>
<comment type="caution">
    <text evidence="4">The sequence shown here is derived from an EMBL/GenBank/DDBJ whole genome shotgun (WGS) entry which is preliminary data.</text>
</comment>
<keyword evidence="2" id="KW-0560">Oxidoreductase</keyword>
<gene>
    <name evidence="4" type="ORF">DXZ20_30970</name>
</gene>
<keyword evidence="5" id="KW-1185">Reference proteome</keyword>
<dbReference type="RefSeq" id="WP_250565042.1">
    <property type="nucleotide sequence ID" value="NZ_QXHD01000004.1"/>
</dbReference>
<evidence type="ECO:0000313" key="5">
    <source>
        <dbReference type="Proteomes" id="UP000481033"/>
    </source>
</evidence>
<dbReference type="Pfam" id="PF00106">
    <property type="entry name" value="adh_short"/>
    <property type="match status" value="1"/>
</dbReference>
<sequence length="248" mass="26923">MTNRPVAAITGASSGIGSAIATRLAADGYDLALCARRQQRLTELADTLSQQHGAAVLTQSVDLRDESQILAWFSAIATRFNHLDVLINNAGLGYQESLTSGSTEKWRETLDVNVIALSICTREAIKLMQNLGKDQGHVVHISSMSGHRVPSSGMYSASKFAVRALTEGLRQELRADGSAIRISSISPGFVETEFAEKYSGSREQAQQVYNQFPVLQPNDIANAIGYVLSQPDHVQVHDILLRPTQQSS</sequence>
<dbReference type="InterPro" id="IPR036291">
    <property type="entry name" value="NAD(P)-bd_dom_sf"/>
</dbReference>
<proteinExistence type="inferred from homology"/>
<dbReference type="AlphaFoldDB" id="A0A6M0RW30"/>
<dbReference type="PANTHER" id="PTHR43115">
    <property type="entry name" value="DEHYDROGENASE/REDUCTASE SDR FAMILY MEMBER 11"/>
    <property type="match status" value="1"/>
</dbReference>
<evidence type="ECO:0000256" key="3">
    <source>
        <dbReference type="RuleBase" id="RU000363"/>
    </source>
</evidence>
<evidence type="ECO:0000313" key="4">
    <source>
        <dbReference type="EMBL" id="NEZ59991.1"/>
    </source>
</evidence>
<dbReference type="PANTHER" id="PTHR43115:SF4">
    <property type="entry name" value="DEHYDROGENASE_REDUCTASE SDR FAMILY MEMBER 11"/>
    <property type="match status" value="1"/>
</dbReference>
<dbReference type="InterPro" id="IPR002347">
    <property type="entry name" value="SDR_fam"/>
</dbReference>
<evidence type="ECO:0000256" key="1">
    <source>
        <dbReference type="ARBA" id="ARBA00006484"/>
    </source>
</evidence>
<dbReference type="PRINTS" id="PR00081">
    <property type="entry name" value="GDHRDH"/>
</dbReference>
<organism evidence="4 5">
    <name type="scientific">Adonisia turfae CCMR0081</name>
    <dbReference type="NCBI Taxonomy" id="2292702"/>
    <lineage>
        <taxon>Bacteria</taxon>
        <taxon>Bacillati</taxon>
        <taxon>Cyanobacteriota</taxon>
        <taxon>Adonisia</taxon>
        <taxon>Adonisia turfae</taxon>
    </lineage>
</organism>
<dbReference type="PROSITE" id="PS00061">
    <property type="entry name" value="ADH_SHORT"/>
    <property type="match status" value="1"/>
</dbReference>
<accession>A0A6M0RW30</accession>
<protein>
    <submittedName>
        <fullName evidence="4">SDR family NAD(P)-dependent oxidoreductase</fullName>
    </submittedName>
</protein>
<dbReference type="PRINTS" id="PR00080">
    <property type="entry name" value="SDRFAMILY"/>
</dbReference>
<dbReference type="FunFam" id="3.40.50.720:FF:000047">
    <property type="entry name" value="NADP-dependent L-serine/L-allo-threonine dehydrogenase"/>
    <property type="match status" value="1"/>
</dbReference>
<dbReference type="SUPFAM" id="SSF51735">
    <property type="entry name" value="NAD(P)-binding Rossmann-fold domains"/>
    <property type="match status" value="1"/>
</dbReference>